<organism evidence="2 3">
    <name type="scientific">Aliidiomarina sedimenti</name>
    <dbReference type="NCBI Taxonomy" id="1933879"/>
    <lineage>
        <taxon>Bacteria</taxon>
        <taxon>Pseudomonadati</taxon>
        <taxon>Pseudomonadota</taxon>
        <taxon>Gammaproteobacteria</taxon>
        <taxon>Alteromonadales</taxon>
        <taxon>Idiomarinaceae</taxon>
        <taxon>Aliidiomarina</taxon>
    </lineage>
</organism>
<reference evidence="2 3" key="1">
    <citation type="journal article" date="2018" name="Front. Microbiol.">
        <title>Genome-Based Analysis Reveals the Taxonomy and Diversity of the Family Idiomarinaceae.</title>
        <authorList>
            <person name="Liu Y."/>
            <person name="Lai Q."/>
            <person name="Shao Z."/>
        </authorList>
    </citation>
    <scope>NUCLEOTIDE SEQUENCE [LARGE SCALE GENOMIC DNA]</scope>
    <source>
        <strain evidence="2 3">GBSy1</strain>
    </source>
</reference>
<keyword evidence="1" id="KW-0732">Signal</keyword>
<sequence>MKLNKISIVLCFMLQITLLTSCATTDGSGDRTEARLHAAAEYAAGLHAFVIRAAGTCKNLLGRDDTFEDGIVDNWKLNNGEYSYAGTRWIAMSVFLTAHQTAGELGSEQEQAIRQTMLTEKSETLSAIGTEMIDEVLSGSRAEQLKICNGFPDEIRAGQYDITPESEHYQVLTLMVERLGKQ</sequence>
<protein>
    <submittedName>
        <fullName evidence="2">Uncharacterized protein</fullName>
    </submittedName>
</protein>
<keyword evidence="3" id="KW-1185">Reference proteome</keyword>
<evidence type="ECO:0000313" key="2">
    <source>
        <dbReference type="EMBL" id="RUO29736.1"/>
    </source>
</evidence>
<feature type="signal peptide" evidence="1">
    <location>
        <begin position="1"/>
        <end position="23"/>
    </location>
</feature>
<name>A0ABY0BY95_9GAMM</name>
<proteinExistence type="predicted"/>
<dbReference type="PROSITE" id="PS51257">
    <property type="entry name" value="PROKAR_LIPOPROTEIN"/>
    <property type="match status" value="1"/>
</dbReference>
<evidence type="ECO:0000256" key="1">
    <source>
        <dbReference type="SAM" id="SignalP"/>
    </source>
</evidence>
<dbReference type="Proteomes" id="UP000287410">
    <property type="component" value="Unassembled WGS sequence"/>
</dbReference>
<dbReference type="EMBL" id="PIPN01000003">
    <property type="protein sequence ID" value="RUO29736.1"/>
    <property type="molecule type" value="Genomic_DNA"/>
</dbReference>
<gene>
    <name evidence="2" type="ORF">CWE12_07125</name>
</gene>
<comment type="caution">
    <text evidence="2">The sequence shown here is derived from an EMBL/GenBank/DDBJ whole genome shotgun (WGS) entry which is preliminary data.</text>
</comment>
<accession>A0ABY0BY95</accession>
<feature type="chain" id="PRO_5047349707" evidence="1">
    <location>
        <begin position="24"/>
        <end position="182"/>
    </location>
</feature>
<evidence type="ECO:0000313" key="3">
    <source>
        <dbReference type="Proteomes" id="UP000287410"/>
    </source>
</evidence>